<evidence type="ECO:0000313" key="2">
    <source>
        <dbReference type="EMBL" id="KAJ8336965.1"/>
    </source>
</evidence>
<name>A0A9Q1EDT3_SYNKA</name>
<evidence type="ECO:0000313" key="3">
    <source>
        <dbReference type="Proteomes" id="UP001152622"/>
    </source>
</evidence>
<comment type="caution">
    <text evidence="2">The sequence shown here is derived from an EMBL/GenBank/DDBJ whole genome shotgun (WGS) entry which is preliminary data.</text>
</comment>
<evidence type="ECO:0000256" key="1">
    <source>
        <dbReference type="SAM" id="MobiDB-lite"/>
    </source>
</evidence>
<keyword evidence="3" id="KW-1185">Reference proteome</keyword>
<dbReference type="EMBL" id="JAINUF010000019">
    <property type="protein sequence ID" value="KAJ8336965.1"/>
    <property type="molecule type" value="Genomic_DNA"/>
</dbReference>
<dbReference type="Proteomes" id="UP001152622">
    <property type="component" value="Chromosome 19"/>
</dbReference>
<feature type="region of interest" description="Disordered" evidence="1">
    <location>
        <begin position="1"/>
        <end position="20"/>
    </location>
</feature>
<feature type="region of interest" description="Disordered" evidence="1">
    <location>
        <begin position="86"/>
        <end position="105"/>
    </location>
</feature>
<protein>
    <submittedName>
        <fullName evidence="2">Uncharacterized protein</fullName>
    </submittedName>
</protein>
<reference evidence="2" key="1">
    <citation type="journal article" date="2023" name="Science">
        <title>Genome structures resolve the early diversification of teleost fishes.</title>
        <authorList>
            <person name="Parey E."/>
            <person name="Louis A."/>
            <person name="Montfort J."/>
            <person name="Bouchez O."/>
            <person name="Roques C."/>
            <person name="Iampietro C."/>
            <person name="Lluch J."/>
            <person name="Castinel A."/>
            <person name="Donnadieu C."/>
            <person name="Desvignes T."/>
            <person name="Floi Bucao C."/>
            <person name="Jouanno E."/>
            <person name="Wen M."/>
            <person name="Mejri S."/>
            <person name="Dirks R."/>
            <person name="Jansen H."/>
            <person name="Henkel C."/>
            <person name="Chen W.J."/>
            <person name="Zahm M."/>
            <person name="Cabau C."/>
            <person name="Klopp C."/>
            <person name="Thompson A.W."/>
            <person name="Robinson-Rechavi M."/>
            <person name="Braasch I."/>
            <person name="Lecointre G."/>
            <person name="Bobe J."/>
            <person name="Postlethwait J.H."/>
            <person name="Berthelot C."/>
            <person name="Roest Crollius H."/>
            <person name="Guiguen Y."/>
        </authorList>
    </citation>
    <scope>NUCLEOTIDE SEQUENCE</scope>
    <source>
        <strain evidence="2">WJC10195</strain>
    </source>
</reference>
<feature type="region of interest" description="Disordered" evidence="1">
    <location>
        <begin position="33"/>
        <end position="81"/>
    </location>
</feature>
<proteinExistence type="predicted"/>
<dbReference type="AlphaFoldDB" id="A0A9Q1EDT3"/>
<feature type="compositionally biased region" description="Basic and acidic residues" evidence="1">
    <location>
        <begin position="37"/>
        <end position="46"/>
    </location>
</feature>
<sequence>MDGRRVRGGKKHEGMMEGMNEDDRWARGWWQSPRCESSNREAERAKNKTRWASGDGGRGVGLQTRRETIHGTRGSKSLRLHTAHCPRKPLENPTVRRPGFKVHYR</sequence>
<gene>
    <name evidence="2" type="ORF">SKAU_G00381850</name>
</gene>
<accession>A0A9Q1EDT3</accession>
<organism evidence="2 3">
    <name type="scientific">Synaphobranchus kaupii</name>
    <name type="common">Kaup's arrowtooth eel</name>
    <dbReference type="NCBI Taxonomy" id="118154"/>
    <lineage>
        <taxon>Eukaryota</taxon>
        <taxon>Metazoa</taxon>
        <taxon>Chordata</taxon>
        <taxon>Craniata</taxon>
        <taxon>Vertebrata</taxon>
        <taxon>Euteleostomi</taxon>
        <taxon>Actinopterygii</taxon>
        <taxon>Neopterygii</taxon>
        <taxon>Teleostei</taxon>
        <taxon>Anguilliformes</taxon>
        <taxon>Synaphobranchidae</taxon>
        <taxon>Synaphobranchus</taxon>
    </lineage>
</organism>